<protein>
    <submittedName>
        <fullName evidence="1">Uncharacterized protein</fullName>
    </submittedName>
</protein>
<dbReference type="Proteomes" id="UP001451571">
    <property type="component" value="Chromosome"/>
</dbReference>
<gene>
    <name evidence="1" type="ORF">V6984_08835</name>
</gene>
<keyword evidence="2" id="KW-1185">Reference proteome</keyword>
<dbReference type="RefSeq" id="WP_342759419.1">
    <property type="nucleotide sequence ID" value="NZ_CP146256.1"/>
</dbReference>
<dbReference type="EMBL" id="CP146256">
    <property type="protein sequence ID" value="XAH75843.1"/>
    <property type="molecule type" value="Genomic_DNA"/>
</dbReference>
<evidence type="ECO:0000313" key="1">
    <source>
        <dbReference type="EMBL" id="XAH75843.1"/>
    </source>
</evidence>
<accession>A0ABZ3EZZ9</accession>
<organism evidence="1 2">
    <name type="scientific">Kineothrix sedimenti</name>
    <dbReference type="NCBI Taxonomy" id="3123317"/>
    <lineage>
        <taxon>Bacteria</taxon>
        <taxon>Bacillati</taxon>
        <taxon>Bacillota</taxon>
        <taxon>Clostridia</taxon>
        <taxon>Lachnospirales</taxon>
        <taxon>Lachnospiraceae</taxon>
        <taxon>Kineothrix</taxon>
    </lineage>
</organism>
<sequence>MAGVLLRYGDKANVNVAEFVCDSTSEVNSLPTTTQHGTGIFAEYKHTVPMGSTCIVGNQDGAVLVYMLYGFGWKNMGEV</sequence>
<name>A0ABZ3EZZ9_9FIRM</name>
<proteinExistence type="predicted"/>
<reference evidence="1 2" key="1">
    <citation type="submission" date="2024-02" db="EMBL/GenBank/DDBJ databases">
        <title>Bacterial strain from lacustrine sediment.</title>
        <authorList>
            <person name="Petit C."/>
            <person name="Fadhlaoui K."/>
        </authorList>
    </citation>
    <scope>NUCLEOTIDE SEQUENCE [LARGE SCALE GENOMIC DNA]</scope>
    <source>
        <strain evidence="1 2">IPX-CK</strain>
    </source>
</reference>
<evidence type="ECO:0000313" key="2">
    <source>
        <dbReference type="Proteomes" id="UP001451571"/>
    </source>
</evidence>